<dbReference type="WBParaSite" id="scaffold9541_cov216.g14049">
    <property type="protein sequence ID" value="scaffold9541_cov216.g14049"/>
    <property type="gene ID" value="scaffold9541_cov216.g14049"/>
</dbReference>
<dbReference type="Proteomes" id="UP000887561">
    <property type="component" value="Unplaced"/>
</dbReference>
<dbReference type="AlphaFoldDB" id="A0A915NEN1"/>
<proteinExistence type="predicted"/>
<sequence>MDGTESTRVETVMHPQLIEAYGRMPSTREMKVLLKQVDEKYKDFTFLVKYWKASSTGGGGGPFSTGKRRGTLDDADYLVGPQKSVQRRRADPRVSMASLLMEILNESKGFEGSEHFYYSFIFKNQIVLLNKALGNFFEKI</sequence>
<evidence type="ECO:0000313" key="2">
    <source>
        <dbReference type="WBParaSite" id="scaffold9541_cov216.g14049"/>
    </source>
</evidence>
<organism evidence="1 2">
    <name type="scientific">Meloidogyne javanica</name>
    <name type="common">Root-knot nematode worm</name>
    <dbReference type="NCBI Taxonomy" id="6303"/>
    <lineage>
        <taxon>Eukaryota</taxon>
        <taxon>Metazoa</taxon>
        <taxon>Ecdysozoa</taxon>
        <taxon>Nematoda</taxon>
        <taxon>Chromadorea</taxon>
        <taxon>Rhabditida</taxon>
        <taxon>Tylenchina</taxon>
        <taxon>Tylenchomorpha</taxon>
        <taxon>Tylenchoidea</taxon>
        <taxon>Meloidogynidae</taxon>
        <taxon>Meloidogyninae</taxon>
        <taxon>Meloidogyne</taxon>
        <taxon>Meloidogyne incognita group</taxon>
    </lineage>
</organism>
<evidence type="ECO:0000313" key="1">
    <source>
        <dbReference type="Proteomes" id="UP000887561"/>
    </source>
</evidence>
<accession>A0A915NEN1</accession>
<protein>
    <submittedName>
        <fullName evidence="2">Uncharacterized protein</fullName>
    </submittedName>
</protein>
<keyword evidence="1" id="KW-1185">Reference proteome</keyword>
<name>A0A915NEN1_MELJA</name>
<reference evidence="2" key="1">
    <citation type="submission" date="2022-11" db="UniProtKB">
        <authorList>
            <consortium name="WormBaseParasite"/>
        </authorList>
    </citation>
    <scope>IDENTIFICATION</scope>
</reference>